<sequence>MGLVGDEIAPSDSWATSAGVRASMRGNKGRDTRPERRLRSLLHQRGLRYRVSTRPVPELRRTADIVFPRARVAVFVDGCYWHGCPDHHRVSTKNSEFWRDKIAENKRRDAETTHALEERGGRCCGVGNTRIQPVWRTSWSASSGAPPRHRIEPGTRMPEIPVPQEIKDSVVGELYRRLDKLDWDEVPAREKTAYYTDWVDDPAIGGELADYYTAEGMRVWLKDGPLKEYARALEGFGSYARYATRRLTPPDDFIPRMLGSSWALVPNSVGEKPMHCLVQAGERRRYVCWAKSRNFRDLVWAAVNKAITSSERPLMVVYTKSGSEVTQRTRRLHERLAEHCALDLAYTERSLTPVPQA</sequence>
<proteinExistence type="inferred from homology"/>
<dbReference type="InterPro" id="IPR004603">
    <property type="entry name" value="DNA_mismatch_endonuc_vsr"/>
</dbReference>
<keyword evidence="3" id="KW-0227">DNA damage</keyword>
<evidence type="ECO:0000313" key="8">
    <source>
        <dbReference type="EMBL" id="MFC7612745.1"/>
    </source>
</evidence>
<evidence type="ECO:0000256" key="5">
    <source>
        <dbReference type="ARBA" id="ARBA00023204"/>
    </source>
</evidence>
<organism evidence="8 9">
    <name type="scientific">Actinokineospora soli</name>
    <dbReference type="NCBI Taxonomy" id="1048753"/>
    <lineage>
        <taxon>Bacteria</taxon>
        <taxon>Bacillati</taxon>
        <taxon>Actinomycetota</taxon>
        <taxon>Actinomycetes</taxon>
        <taxon>Pseudonocardiales</taxon>
        <taxon>Pseudonocardiaceae</taxon>
        <taxon>Actinokineospora</taxon>
    </lineage>
</organism>
<keyword evidence="2 8" id="KW-0255">Endonuclease</keyword>
<keyword evidence="5" id="KW-0234">DNA repair</keyword>
<evidence type="ECO:0000256" key="2">
    <source>
        <dbReference type="ARBA" id="ARBA00022759"/>
    </source>
</evidence>
<dbReference type="Pfam" id="PF03852">
    <property type="entry name" value="Vsr"/>
    <property type="match status" value="1"/>
</dbReference>
<feature type="region of interest" description="Disordered" evidence="7">
    <location>
        <begin position="15"/>
        <end position="34"/>
    </location>
</feature>
<evidence type="ECO:0000256" key="1">
    <source>
        <dbReference type="ARBA" id="ARBA00022722"/>
    </source>
</evidence>
<keyword evidence="4" id="KW-0378">Hydrolase</keyword>
<gene>
    <name evidence="8" type="ORF">ACFQV2_02930</name>
</gene>
<dbReference type="NCBIfam" id="TIGR00632">
    <property type="entry name" value="vsr"/>
    <property type="match status" value="1"/>
</dbReference>
<evidence type="ECO:0000313" key="9">
    <source>
        <dbReference type="Proteomes" id="UP001596512"/>
    </source>
</evidence>
<comment type="similarity">
    <text evidence="6">Belongs to the Vsr family.</text>
</comment>
<evidence type="ECO:0000256" key="3">
    <source>
        <dbReference type="ARBA" id="ARBA00022763"/>
    </source>
</evidence>
<name>A0ABW2TI65_9PSEU</name>
<dbReference type="InterPro" id="IPR011335">
    <property type="entry name" value="Restrct_endonuc-II-like"/>
</dbReference>
<dbReference type="EMBL" id="JBHTEY010000004">
    <property type="protein sequence ID" value="MFC7612745.1"/>
    <property type="molecule type" value="Genomic_DNA"/>
</dbReference>
<feature type="region of interest" description="Disordered" evidence="7">
    <location>
        <begin position="139"/>
        <end position="160"/>
    </location>
</feature>
<comment type="caution">
    <text evidence="8">The sequence shown here is derived from an EMBL/GenBank/DDBJ whole genome shotgun (WGS) entry which is preliminary data.</text>
</comment>
<accession>A0ABW2TI65</accession>
<dbReference type="GO" id="GO:0004519">
    <property type="term" value="F:endonuclease activity"/>
    <property type="evidence" value="ECO:0007669"/>
    <property type="project" value="UniProtKB-KW"/>
</dbReference>
<dbReference type="Gene3D" id="3.40.960.10">
    <property type="entry name" value="VSR Endonuclease"/>
    <property type="match status" value="1"/>
</dbReference>
<dbReference type="Proteomes" id="UP001596512">
    <property type="component" value="Unassembled WGS sequence"/>
</dbReference>
<reference evidence="9" key="1">
    <citation type="journal article" date="2019" name="Int. J. Syst. Evol. Microbiol.">
        <title>The Global Catalogue of Microorganisms (GCM) 10K type strain sequencing project: providing services to taxonomists for standard genome sequencing and annotation.</title>
        <authorList>
            <consortium name="The Broad Institute Genomics Platform"/>
            <consortium name="The Broad Institute Genome Sequencing Center for Infectious Disease"/>
            <person name="Wu L."/>
            <person name="Ma J."/>
        </authorList>
    </citation>
    <scope>NUCLEOTIDE SEQUENCE [LARGE SCALE GENOMIC DNA]</scope>
    <source>
        <strain evidence="9">JCM 17695</strain>
    </source>
</reference>
<keyword evidence="1" id="KW-0540">Nuclease</keyword>
<protein>
    <submittedName>
        <fullName evidence="8">Very short patch repair endonuclease</fullName>
    </submittedName>
</protein>
<evidence type="ECO:0000256" key="6">
    <source>
        <dbReference type="ARBA" id="ARBA00029466"/>
    </source>
</evidence>
<evidence type="ECO:0000256" key="4">
    <source>
        <dbReference type="ARBA" id="ARBA00022801"/>
    </source>
</evidence>
<dbReference type="SUPFAM" id="SSF52980">
    <property type="entry name" value="Restriction endonuclease-like"/>
    <property type="match status" value="1"/>
</dbReference>
<keyword evidence="9" id="KW-1185">Reference proteome</keyword>
<evidence type="ECO:0000256" key="7">
    <source>
        <dbReference type="SAM" id="MobiDB-lite"/>
    </source>
</evidence>